<proteinExistence type="predicted"/>
<evidence type="ECO:0000313" key="5">
    <source>
        <dbReference type="EMBL" id="MDR7300203.1"/>
    </source>
</evidence>
<dbReference type="PANTHER" id="PTHR30146:SF109">
    <property type="entry name" value="HTH-TYPE TRANSCRIPTIONAL REGULATOR GALS"/>
    <property type="match status" value="1"/>
</dbReference>
<protein>
    <submittedName>
        <fullName evidence="5">LacI family transcriptional regulator</fullName>
    </submittedName>
</protein>
<dbReference type="SMART" id="SM00354">
    <property type="entry name" value="HTH_LACI"/>
    <property type="match status" value="1"/>
</dbReference>
<dbReference type="GO" id="GO:0000976">
    <property type="term" value="F:transcription cis-regulatory region binding"/>
    <property type="evidence" value="ECO:0007669"/>
    <property type="project" value="TreeGrafter"/>
</dbReference>
<keyword evidence="1" id="KW-0805">Transcription regulation</keyword>
<evidence type="ECO:0000313" key="6">
    <source>
        <dbReference type="Proteomes" id="UP001180845"/>
    </source>
</evidence>
<dbReference type="GO" id="GO:0003700">
    <property type="term" value="F:DNA-binding transcription factor activity"/>
    <property type="evidence" value="ECO:0007669"/>
    <property type="project" value="TreeGrafter"/>
</dbReference>
<keyword evidence="3" id="KW-0804">Transcription</keyword>
<dbReference type="Gene3D" id="3.40.50.2300">
    <property type="match status" value="2"/>
</dbReference>
<accession>A0AAE3ZAL4</accession>
<dbReference type="SUPFAM" id="SSF53822">
    <property type="entry name" value="Periplasmic binding protein-like I"/>
    <property type="match status" value="1"/>
</dbReference>
<dbReference type="InterPro" id="IPR046335">
    <property type="entry name" value="LacI/GalR-like_sensor"/>
</dbReference>
<dbReference type="SUPFAM" id="SSF47413">
    <property type="entry name" value="lambda repressor-like DNA-binding domains"/>
    <property type="match status" value="1"/>
</dbReference>
<dbReference type="RefSeq" id="WP_310268569.1">
    <property type="nucleotide sequence ID" value="NZ_JAVDXW010000001.1"/>
</dbReference>
<dbReference type="PANTHER" id="PTHR30146">
    <property type="entry name" value="LACI-RELATED TRANSCRIPTIONAL REPRESSOR"/>
    <property type="match status" value="1"/>
</dbReference>
<dbReference type="CDD" id="cd01392">
    <property type="entry name" value="HTH_LacI"/>
    <property type="match status" value="1"/>
</dbReference>
<evidence type="ECO:0000256" key="1">
    <source>
        <dbReference type="ARBA" id="ARBA00023015"/>
    </source>
</evidence>
<evidence type="ECO:0000259" key="4">
    <source>
        <dbReference type="PROSITE" id="PS50932"/>
    </source>
</evidence>
<dbReference type="AlphaFoldDB" id="A0AAE3ZAL4"/>
<dbReference type="EMBL" id="JAVDXW010000001">
    <property type="protein sequence ID" value="MDR7300203.1"/>
    <property type="molecule type" value="Genomic_DNA"/>
</dbReference>
<feature type="domain" description="HTH lacI-type" evidence="4">
    <location>
        <begin position="7"/>
        <end position="57"/>
    </location>
</feature>
<dbReference type="Pfam" id="PF13377">
    <property type="entry name" value="Peripla_BP_3"/>
    <property type="match status" value="1"/>
</dbReference>
<dbReference type="InterPro" id="IPR010982">
    <property type="entry name" value="Lambda_DNA-bd_dom_sf"/>
</dbReference>
<organism evidence="5 6">
    <name type="scientific">Haloactinomyces albus</name>
    <dbReference type="NCBI Taxonomy" id="1352928"/>
    <lineage>
        <taxon>Bacteria</taxon>
        <taxon>Bacillati</taxon>
        <taxon>Actinomycetota</taxon>
        <taxon>Actinomycetes</taxon>
        <taxon>Actinopolysporales</taxon>
        <taxon>Actinopolysporaceae</taxon>
        <taxon>Haloactinomyces</taxon>
    </lineage>
</organism>
<dbReference type="Proteomes" id="UP001180845">
    <property type="component" value="Unassembled WGS sequence"/>
</dbReference>
<sequence>MVPNGWDVAREAGVSQTTVSRTLRGDPLVASATREHVLDVARRLGYTPNTAARTLITNRTNTVAVVVPDISHPLYPEETATIHAELSAAGYRMMLFSQGLGDSGPQDLEALRGNTVDGIVFAAATVDSPAVAEFLGNGMPLVLLNRDVDHVDVDRVLADDRAACDRVAQYLVDLGHRRIALISGRPDTSAGRDRTEFFGQALDRLGCPLDPELVRSGHLSHARGYTAAEELLDRDPAPTAVLCTSDIVAYGVLDAANRRGVRVPDDLSVLGFDDLTMSGWSMIGLTTVHQPLDEMARAAVRTLLDRIEHGADHVCQRKIFDVELVERRTAGPTPD</sequence>
<dbReference type="CDD" id="cd06278">
    <property type="entry name" value="PBP1_LacI-like"/>
    <property type="match status" value="1"/>
</dbReference>
<dbReference type="Pfam" id="PF00356">
    <property type="entry name" value="LacI"/>
    <property type="match status" value="1"/>
</dbReference>
<name>A0AAE3ZAL4_9ACTN</name>
<dbReference type="Gene3D" id="1.10.260.40">
    <property type="entry name" value="lambda repressor-like DNA-binding domains"/>
    <property type="match status" value="1"/>
</dbReference>
<evidence type="ECO:0000256" key="3">
    <source>
        <dbReference type="ARBA" id="ARBA00023163"/>
    </source>
</evidence>
<dbReference type="PROSITE" id="PS50932">
    <property type="entry name" value="HTH_LACI_2"/>
    <property type="match status" value="1"/>
</dbReference>
<evidence type="ECO:0000256" key="2">
    <source>
        <dbReference type="ARBA" id="ARBA00023125"/>
    </source>
</evidence>
<gene>
    <name evidence="5" type="ORF">JOF55_000384</name>
</gene>
<dbReference type="InterPro" id="IPR000843">
    <property type="entry name" value="HTH_LacI"/>
</dbReference>
<keyword evidence="2" id="KW-0238">DNA-binding</keyword>
<reference evidence="5" key="1">
    <citation type="submission" date="2023-07" db="EMBL/GenBank/DDBJ databases">
        <title>Sequencing the genomes of 1000 actinobacteria strains.</title>
        <authorList>
            <person name="Klenk H.-P."/>
        </authorList>
    </citation>
    <scope>NUCLEOTIDE SEQUENCE</scope>
    <source>
        <strain evidence="5">DSM 45977</strain>
    </source>
</reference>
<dbReference type="InterPro" id="IPR028082">
    <property type="entry name" value="Peripla_BP_I"/>
</dbReference>
<keyword evidence="6" id="KW-1185">Reference proteome</keyword>
<comment type="caution">
    <text evidence="5">The sequence shown here is derived from an EMBL/GenBank/DDBJ whole genome shotgun (WGS) entry which is preliminary data.</text>
</comment>